<comment type="similarity">
    <text evidence="5">Belongs to the alanine racemase family.</text>
</comment>
<dbReference type="PANTHER" id="PTHR30511:SF0">
    <property type="entry name" value="ALANINE RACEMASE, CATABOLIC-RELATED"/>
    <property type="match status" value="1"/>
</dbReference>
<evidence type="ECO:0000256" key="2">
    <source>
        <dbReference type="ARBA" id="ARBA00001933"/>
    </source>
</evidence>
<feature type="binding site" evidence="5 7">
    <location>
        <position position="136"/>
    </location>
    <ligand>
        <name>substrate</name>
    </ligand>
</feature>
<dbReference type="InterPro" id="IPR020622">
    <property type="entry name" value="Ala_racemase_pyridoxalP-BS"/>
</dbReference>
<evidence type="ECO:0000256" key="6">
    <source>
        <dbReference type="PIRSR" id="PIRSR600821-50"/>
    </source>
</evidence>
<dbReference type="CDD" id="cd00430">
    <property type="entry name" value="PLPDE_III_AR"/>
    <property type="match status" value="1"/>
</dbReference>
<dbReference type="PROSITE" id="PS00395">
    <property type="entry name" value="ALANINE_RACEMASE"/>
    <property type="match status" value="1"/>
</dbReference>
<keyword evidence="3 5" id="KW-0663">Pyridoxal phosphate</keyword>
<dbReference type="AlphaFoldDB" id="A0A7Y0EF63"/>
<feature type="modified residue" description="N6-(pyridoxal phosphate)lysine" evidence="5 6">
    <location>
        <position position="38"/>
    </location>
</feature>
<evidence type="ECO:0000256" key="7">
    <source>
        <dbReference type="PIRSR" id="PIRSR600821-52"/>
    </source>
</evidence>
<dbReference type="InterPro" id="IPR000821">
    <property type="entry name" value="Ala_racemase"/>
</dbReference>
<gene>
    <name evidence="9" type="primary">alr</name>
    <name evidence="9" type="ORF">HBE96_06070</name>
</gene>
<dbReference type="Proteomes" id="UP000537131">
    <property type="component" value="Unassembled WGS sequence"/>
</dbReference>
<dbReference type="GO" id="GO:0005829">
    <property type="term" value="C:cytosol"/>
    <property type="evidence" value="ECO:0007669"/>
    <property type="project" value="TreeGrafter"/>
</dbReference>
<proteinExistence type="inferred from homology"/>
<comment type="catalytic activity">
    <reaction evidence="1 5">
        <text>L-alanine = D-alanine</text>
        <dbReference type="Rhea" id="RHEA:20249"/>
        <dbReference type="ChEBI" id="CHEBI:57416"/>
        <dbReference type="ChEBI" id="CHEBI:57972"/>
        <dbReference type="EC" id="5.1.1.1"/>
    </reaction>
</comment>
<dbReference type="FunFam" id="2.40.37.10:FF:000006">
    <property type="entry name" value="Alanine racemase"/>
    <property type="match status" value="1"/>
</dbReference>
<evidence type="ECO:0000313" key="9">
    <source>
        <dbReference type="EMBL" id="NMM62258.1"/>
    </source>
</evidence>
<dbReference type="Gene3D" id="2.40.37.10">
    <property type="entry name" value="Lyase, Ornithine Decarboxylase, Chain A, domain 1"/>
    <property type="match status" value="1"/>
</dbReference>
<dbReference type="GO" id="GO:0030632">
    <property type="term" value="P:D-alanine biosynthetic process"/>
    <property type="evidence" value="ECO:0007669"/>
    <property type="project" value="UniProtKB-UniRule"/>
</dbReference>
<dbReference type="Pfam" id="PF01168">
    <property type="entry name" value="Ala_racemase_N"/>
    <property type="match status" value="1"/>
</dbReference>
<comment type="function">
    <text evidence="5">Catalyzes the interconversion of L-alanine and D-alanine. May also act on other amino acids.</text>
</comment>
<name>A0A7Y0EF63_9CLOT</name>
<reference evidence="9 10" key="1">
    <citation type="submission" date="2020-06" db="EMBL/GenBank/DDBJ databases">
        <title>Complete Genome Sequence of Clostridium muelleri sp. nov. P21T, an Acid-Alcohol Producing Acetogen Isolated from Old Hay.</title>
        <authorList>
            <person name="Duncan K.E."/>
            <person name="Tanner R.S."/>
        </authorList>
    </citation>
    <scope>NUCLEOTIDE SEQUENCE [LARGE SCALE GENOMIC DNA]</scope>
    <source>
        <strain evidence="9 10">P21</strain>
    </source>
</reference>
<feature type="binding site" evidence="5 7">
    <location>
        <position position="315"/>
    </location>
    <ligand>
        <name>substrate</name>
    </ligand>
</feature>
<evidence type="ECO:0000256" key="3">
    <source>
        <dbReference type="ARBA" id="ARBA00022898"/>
    </source>
</evidence>
<dbReference type="GO" id="GO:0008784">
    <property type="term" value="F:alanine racemase activity"/>
    <property type="evidence" value="ECO:0007669"/>
    <property type="project" value="UniProtKB-UniRule"/>
</dbReference>
<evidence type="ECO:0000259" key="8">
    <source>
        <dbReference type="SMART" id="SM01005"/>
    </source>
</evidence>
<dbReference type="EMBL" id="JABBNI010000011">
    <property type="protein sequence ID" value="NMM62258.1"/>
    <property type="molecule type" value="Genomic_DNA"/>
</dbReference>
<comment type="pathway">
    <text evidence="5">Amino-acid biosynthesis; D-alanine biosynthesis; D-alanine from L-alanine: step 1/1.</text>
</comment>
<evidence type="ECO:0000256" key="1">
    <source>
        <dbReference type="ARBA" id="ARBA00000316"/>
    </source>
</evidence>
<dbReference type="SMART" id="SM01005">
    <property type="entry name" value="Ala_racemase_C"/>
    <property type="match status" value="1"/>
</dbReference>
<organism evidence="9 10">
    <name type="scientific">Clostridium muellerianum</name>
    <dbReference type="NCBI Taxonomy" id="2716538"/>
    <lineage>
        <taxon>Bacteria</taxon>
        <taxon>Bacillati</taxon>
        <taxon>Bacillota</taxon>
        <taxon>Clostridia</taxon>
        <taxon>Eubacteriales</taxon>
        <taxon>Clostridiaceae</taxon>
        <taxon>Clostridium</taxon>
    </lineage>
</organism>
<feature type="active site" description="Proton acceptor; specific for D-alanine" evidence="5">
    <location>
        <position position="38"/>
    </location>
</feature>
<dbReference type="FunFam" id="3.20.20.10:FF:000002">
    <property type="entry name" value="Alanine racemase"/>
    <property type="match status" value="1"/>
</dbReference>
<dbReference type="GO" id="GO:0009252">
    <property type="term" value="P:peptidoglycan biosynthetic process"/>
    <property type="evidence" value="ECO:0007669"/>
    <property type="project" value="TreeGrafter"/>
</dbReference>
<accession>A0A7Y0EF63</accession>
<comment type="caution">
    <text evidence="9">The sequence shown here is derived from an EMBL/GenBank/DDBJ whole genome shotgun (WGS) entry which is preliminary data.</text>
</comment>
<evidence type="ECO:0000313" key="10">
    <source>
        <dbReference type="Proteomes" id="UP000537131"/>
    </source>
</evidence>
<evidence type="ECO:0000256" key="5">
    <source>
        <dbReference type="HAMAP-Rule" id="MF_01201"/>
    </source>
</evidence>
<comment type="cofactor">
    <cofactor evidence="2 5 6">
        <name>pyridoxal 5'-phosphate</name>
        <dbReference type="ChEBI" id="CHEBI:597326"/>
    </cofactor>
</comment>
<dbReference type="InterPro" id="IPR001608">
    <property type="entry name" value="Ala_racemase_N"/>
</dbReference>
<sequence length="388" mass="43631">MFRHFRSTWVEVDLDNLAYNMKNIKVKSKSKELIGVVKADAYGHGAVDVAPVLLQNGATRLAVAVLSEGIELRKSGIKEHIMILGLTPNTLTDDLLKYDIEPAVTSYEYAYELSKAAHAMGKIVKIHVAIDTGMGRIGFLPDENSIKEVYKISKLPNVEIESLFSHFCTADEKNKDYSHKQFEKYNWFYGRLQEMGVKINIRDIANSAAIMELPETHYEGSRPGIILYGYYPSNEVDKKMLNIKRVMTWKATVMHIKVLEKGESIGYGRKFTTERNSIIATLPIGYADGYTRLMSGKAKVIVNGKFAPVVGNICMDQCMIDVTDVGNVKVGDEVILMGSDGNLKFDADDIAEMLGTINYELLCMISKRVPRVYIKNNKIVKVREYIKC</sequence>
<protein>
    <recommendedName>
        <fullName evidence="5">Alanine racemase</fullName>
        <ecNumber evidence="5">5.1.1.1</ecNumber>
    </recommendedName>
</protein>
<evidence type="ECO:0000256" key="4">
    <source>
        <dbReference type="ARBA" id="ARBA00023235"/>
    </source>
</evidence>
<dbReference type="PANTHER" id="PTHR30511">
    <property type="entry name" value="ALANINE RACEMASE"/>
    <property type="match status" value="1"/>
</dbReference>
<keyword evidence="10" id="KW-1185">Reference proteome</keyword>
<dbReference type="GO" id="GO:0030170">
    <property type="term" value="F:pyridoxal phosphate binding"/>
    <property type="evidence" value="ECO:0007669"/>
    <property type="project" value="UniProtKB-UniRule"/>
</dbReference>
<dbReference type="UniPathway" id="UPA00042">
    <property type="reaction ID" value="UER00497"/>
</dbReference>
<dbReference type="SUPFAM" id="SSF50621">
    <property type="entry name" value="Alanine racemase C-terminal domain-like"/>
    <property type="match status" value="1"/>
</dbReference>
<dbReference type="Gene3D" id="3.20.20.10">
    <property type="entry name" value="Alanine racemase"/>
    <property type="match status" value="1"/>
</dbReference>
<dbReference type="HAMAP" id="MF_01201">
    <property type="entry name" value="Ala_racemase"/>
    <property type="match status" value="1"/>
</dbReference>
<dbReference type="InterPro" id="IPR029066">
    <property type="entry name" value="PLP-binding_barrel"/>
</dbReference>
<dbReference type="RefSeq" id="WP_169296862.1">
    <property type="nucleotide sequence ID" value="NZ_JABBNI010000011.1"/>
</dbReference>
<dbReference type="PRINTS" id="PR00992">
    <property type="entry name" value="ALARACEMASE"/>
</dbReference>
<dbReference type="InterPro" id="IPR009006">
    <property type="entry name" value="Ala_racemase/Decarboxylase_C"/>
</dbReference>
<feature type="domain" description="Alanine racemase C-terminal" evidence="8">
    <location>
        <begin position="246"/>
        <end position="374"/>
    </location>
</feature>
<dbReference type="EC" id="5.1.1.1" evidence="5"/>
<keyword evidence="4 5" id="KW-0413">Isomerase</keyword>
<dbReference type="NCBIfam" id="TIGR00492">
    <property type="entry name" value="alr"/>
    <property type="match status" value="1"/>
</dbReference>
<dbReference type="InterPro" id="IPR011079">
    <property type="entry name" value="Ala_racemase_C"/>
</dbReference>
<dbReference type="Pfam" id="PF00842">
    <property type="entry name" value="Ala_racemase_C"/>
    <property type="match status" value="1"/>
</dbReference>
<feature type="active site" description="Proton acceptor; specific for L-alanine" evidence="5">
    <location>
        <position position="267"/>
    </location>
</feature>
<dbReference type="SUPFAM" id="SSF51419">
    <property type="entry name" value="PLP-binding barrel"/>
    <property type="match status" value="1"/>
</dbReference>